<sequence>MVTTTTTPAETTTVKIFDLTPTDDTAAPFVEKVRFPESNIGKVTIKRLVPASEKNAGQYETVADNETPTDPNHLEEPQNDDDTEYKLHVAIHACFKVKVTTTTQPPTTTTTTAAPTTTTEATTTTAAPTTTTTTTAAPTTTMTTTAAPTTTTEATTTITVPSTTTVTTTTTTTPAPTTTEATTTAPTTTSTTAAPTTTKTTTTTTAAPTTTTVQSTTTMSVKPTEGTTTTPAIVTTTTTAETTTTKMEKIQMIRFVWVRKAGLQNVPTSSDQPKPTVEIKLNRQDDPEDPYVEKVIVKGNAGKKVETLSSQGSKDQHYQDCIGEPTLNEDGTPAKKYKVNIGISACISYTVTTTTTTPTPTTTTEATTTMAPTTTETTTTTAATTTTARTTTTTSATTTTTAMVTTTTTPAETTTVKICNFEEGMDEPQFIPAGQLESSPETTDKENNPLTNLRPKSGKAFVLPVPKKDSDEKKPFVTVDLTPTDDTAAPFVEKVRFPESNIGKVTIKRLVPASEKNAGQYETVVTSQKLDDDNTIKFTTPVRMDKIQIILEEPQNDDDTEYKLHVAIHACFKVKITTTTQPPTTTTTNSCTNYNY</sequence>
<feature type="region of interest" description="Disordered" evidence="1">
    <location>
        <begin position="432"/>
        <end position="457"/>
    </location>
</feature>
<reference evidence="2 3" key="1">
    <citation type="submission" date="2020-08" db="EMBL/GenBank/DDBJ databases">
        <authorList>
            <person name="Hejnol A."/>
        </authorList>
    </citation>
    <scope>NUCLEOTIDE SEQUENCE [LARGE SCALE GENOMIC DNA]</scope>
</reference>
<dbReference type="Proteomes" id="UP000549394">
    <property type="component" value="Unassembled WGS sequence"/>
</dbReference>
<comment type="caution">
    <text evidence="2">The sequence shown here is derived from an EMBL/GenBank/DDBJ whole genome shotgun (WGS) entry which is preliminary data.</text>
</comment>
<proteinExistence type="predicted"/>
<protein>
    <submittedName>
        <fullName evidence="2">DgyrCDS6479</fullName>
    </submittedName>
</protein>
<feature type="region of interest" description="Disordered" evidence="1">
    <location>
        <begin position="103"/>
        <end position="229"/>
    </location>
</feature>
<name>A0A7I8VSY6_9ANNE</name>
<feature type="region of interest" description="Disordered" evidence="1">
    <location>
        <begin position="373"/>
        <end position="399"/>
    </location>
</feature>
<evidence type="ECO:0000256" key="1">
    <source>
        <dbReference type="SAM" id="MobiDB-lite"/>
    </source>
</evidence>
<evidence type="ECO:0000313" key="3">
    <source>
        <dbReference type="Proteomes" id="UP000549394"/>
    </source>
</evidence>
<dbReference type="EMBL" id="CAJFCJ010000007">
    <property type="protein sequence ID" value="CAD5117733.1"/>
    <property type="molecule type" value="Genomic_DNA"/>
</dbReference>
<organism evidence="2 3">
    <name type="scientific">Dimorphilus gyrociliatus</name>
    <dbReference type="NCBI Taxonomy" id="2664684"/>
    <lineage>
        <taxon>Eukaryota</taxon>
        <taxon>Metazoa</taxon>
        <taxon>Spiralia</taxon>
        <taxon>Lophotrochozoa</taxon>
        <taxon>Annelida</taxon>
        <taxon>Polychaeta</taxon>
        <taxon>Polychaeta incertae sedis</taxon>
        <taxon>Dinophilidae</taxon>
        <taxon>Dimorphilus</taxon>
    </lineage>
</organism>
<keyword evidence="3" id="KW-1185">Reference proteome</keyword>
<evidence type="ECO:0000313" key="2">
    <source>
        <dbReference type="EMBL" id="CAD5117733.1"/>
    </source>
</evidence>
<gene>
    <name evidence="2" type="ORF">DGYR_LOCUS6234</name>
</gene>
<feature type="region of interest" description="Disordered" evidence="1">
    <location>
        <begin position="55"/>
        <end position="80"/>
    </location>
</feature>
<dbReference type="AlphaFoldDB" id="A0A7I8VSY6"/>
<accession>A0A7I8VSY6</accession>